<reference evidence="6" key="1">
    <citation type="submission" date="2015-12" db="EMBL/GenBank/DDBJ databases">
        <title>FDA dAtabase for Regulatory Grade micrObial Sequences (FDA-ARGOS): Supporting development and validation of Infectious Disease Dx tests.</title>
        <authorList>
            <person name="Case J."/>
            <person name="Tallon L."/>
            <person name="Sadzewicz L."/>
            <person name="Sengamalay N."/>
            <person name="Ott S."/>
            <person name="Godinez A."/>
            <person name="Nagaraj S."/>
            <person name="Nadendla S."/>
            <person name="Sichtig H."/>
        </authorList>
    </citation>
    <scope>NUCLEOTIDE SEQUENCE [LARGE SCALE GENOMIC DNA]</scope>
    <source>
        <strain evidence="6">FDAARGOS_147</strain>
    </source>
</reference>
<dbReference type="AlphaFoldDB" id="A0A120LGZ5"/>
<comment type="catalytic activity">
    <reaction evidence="1">
        <text>3-hydroxy-2-methylpropanoyl-CoA + H2O = 3-hydroxy-2-methylpropanoate + CoA + H(+)</text>
        <dbReference type="Rhea" id="RHEA:20888"/>
        <dbReference type="ChEBI" id="CHEBI:11805"/>
        <dbReference type="ChEBI" id="CHEBI:15377"/>
        <dbReference type="ChEBI" id="CHEBI:15378"/>
        <dbReference type="ChEBI" id="CHEBI:57287"/>
        <dbReference type="ChEBI" id="CHEBI:57340"/>
        <dbReference type="EC" id="3.1.2.4"/>
    </reaction>
</comment>
<dbReference type="GO" id="GO:0003860">
    <property type="term" value="F:3-hydroxyisobutyryl-CoA hydrolase activity"/>
    <property type="evidence" value="ECO:0007669"/>
    <property type="project" value="UniProtKB-EC"/>
</dbReference>
<dbReference type="GO" id="GO:0016853">
    <property type="term" value="F:isomerase activity"/>
    <property type="evidence" value="ECO:0007669"/>
    <property type="project" value="UniProtKB-KW"/>
</dbReference>
<gene>
    <name evidence="5" type="ORF">AL504_05985</name>
</gene>
<feature type="domain" description="Enoyl-CoA hydratase/isomerase" evidence="4">
    <location>
        <begin position="19"/>
        <end position="371"/>
    </location>
</feature>
<accession>A0A120LGZ5</accession>
<dbReference type="InterPro" id="IPR045004">
    <property type="entry name" value="ECH_dom"/>
</dbReference>
<organism evidence="5 6">
    <name type="scientific">Alcaligenes xylosoxydans xylosoxydans</name>
    <name type="common">Achromobacter xylosoxidans</name>
    <dbReference type="NCBI Taxonomy" id="85698"/>
    <lineage>
        <taxon>Bacteria</taxon>
        <taxon>Pseudomonadati</taxon>
        <taxon>Pseudomonadota</taxon>
        <taxon>Betaproteobacteria</taxon>
        <taxon>Burkholderiales</taxon>
        <taxon>Alcaligenaceae</taxon>
        <taxon>Achromobacter</taxon>
    </lineage>
</organism>
<dbReference type="NCBIfam" id="NF004127">
    <property type="entry name" value="PRK05617.1"/>
    <property type="match status" value="1"/>
</dbReference>
<dbReference type="GO" id="GO:0005829">
    <property type="term" value="C:cytosol"/>
    <property type="evidence" value="ECO:0007669"/>
    <property type="project" value="TreeGrafter"/>
</dbReference>
<keyword evidence="5" id="KW-0413">Isomerase</keyword>
<dbReference type="RefSeq" id="WP_061071496.1">
    <property type="nucleotide sequence ID" value="NZ_CP014060.2"/>
</dbReference>
<dbReference type="Gene3D" id="3.90.226.10">
    <property type="entry name" value="2-enoyl-CoA Hydratase, Chain A, domain 1"/>
    <property type="match status" value="1"/>
</dbReference>
<dbReference type="EC" id="3.1.2.4" evidence="2"/>
<evidence type="ECO:0000256" key="3">
    <source>
        <dbReference type="ARBA" id="ARBA00022801"/>
    </source>
</evidence>
<dbReference type="EMBL" id="CP014060">
    <property type="protein sequence ID" value="AMG35618.1"/>
    <property type="molecule type" value="Genomic_DNA"/>
</dbReference>
<dbReference type="PANTHER" id="PTHR43176">
    <property type="entry name" value="3-HYDROXYISOBUTYRYL-COA HYDROLASE-RELATED"/>
    <property type="match status" value="1"/>
</dbReference>
<dbReference type="InterPro" id="IPR032259">
    <property type="entry name" value="HIBYL-CoA-H"/>
</dbReference>
<dbReference type="PANTHER" id="PTHR43176:SF3">
    <property type="entry name" value="3-HYDROXYISOBUTYRYL-COA HYDROLASE, MITOCHONDRIAL"/>
    <property type="match status" value="1"/>
</dbReference>
<name>A0A120LGZ5_ALCXX</name>
<dbReference type="InterPro" id="IPR029045">
    <property type="entry name" value="ClpP/crotonase-like_dom_sf"/>
</dbReference>
<evidence type="ECO:0000313" key="5">
    <source>
        <dbReference type="EMBL" id="AMG35618.1"/>
    </source>
</evidence>
<evidence type="ECO:0000313" key="6">
    <source>
        <dbReference type="Proteomes" id="UP000060602"/>
    </source>
</evidence>
<dbReference type="Pfam" id="PF16113">
    <property type="entry name" value="ECH_2"/>
    <property type="match status" value="1"/>
</dbReference>
<dbReference type="GO" id="GO:0006574">
    <property type="term" value="P:L-valine catabolic process"/>
    <property type="evidence" value="ECO:0007669"/>
    <property type="project" value="TreeGrafter"/>
</dbReference>
<protein>
    <recommendedName>
        <fullName evidence="2">3-hydroxyisobutyryl-CoA hydrolase</fullName>
        <ecNumber evidence="2">3.1.2.4</ecNumber>
    </recommendedName>
</protein>
<dbReference type="CDD" id="cd06558">
    <property type="entry name" value="crotonase-like"/>
    <property type="match status" value="1"/>
</dbReference>
<evidence type="ECO:0000256" key="2">
    <source>
        <dbReference type="ARBA" id="ARBA00011915"/>
    </source>
</evidence>
<proteinExistence type="predicted"/>
<dbReference type="Proteomes" id="UP000060602">
    <property type="component" value="Chromosome"/>
</dbReference>
<evidence type="ECO:0000259" key="4">
    <source>
        <dbReference type="Pfam" id="PF16113"/>
    </source>
</evidence>
<keyword evidence="3" id="KW-0378">Hydrolase</keyword>
<dbReference type="SUPFAM" id="SSF52096">
    <property type="entry name" value="ClpP/crotonase"/>
    <property type="match status" value="1"/>
</dbReference>
<evidence type="ECO:0000256" key="1">
    <source>
        <dbReference type="ARBA" id="ARBA00001709"/>
    </source>
</evidence>
<sequence length="391" mass="42805">MNAPVLFEERAAANGMRFGIATLNAPQTLNGLSLEMVDLLAERLDAWARDPGLVLVVLQGAGDKAFCAGGDLHGLYRSMTENAGKGAWGNAYARRFFEHEYRLDYRIHSYPKPVLCWGHGIVMGGGIGLMMGASHRVVSETSRLAMPEISIGLFPDVGGSWLLNRMPGRTGVFLALTGAQVNTADAFFAGLADFRLNHEDWPKLLASLEEQPWAGQATGAAEDAIPPRSINDGLLRRALTALEPQTPLEGGNLRQHSFLINSLCSGNRLDDICEELATLKDHADPWLARAAATMLAASPGSLRLSFALQQRMRLRSLDDVFRAEYIAALHCTAHGDFAEGIRALLIDKDKKPRWNPAVLDMATEAWVQKFFDEPWPEGQPHPLDDLGKEGR</sequence>